<feature type="region of interest" description="Disordered" evidence="3">
    <location>
        <begin position="868"/>
        <end position="888"/>
    </location>
</feature>
<keyword evidence="4" id="KW-0472">Membrane</keyword>
<evidence type="ECO:0000256" key="3">
    <source>
        <dbReference type="SAM" id="MobiDB-lite"/>
    </source>
</evidence>
<dbReference type="PANTHER" id="PTHR24418">
    <property type="entry name" value="TYROSINE-PROTEIN KINASE"/>
    <property type="match status" value="1"/>
</dbReference>
<dbReference type="PROSITE" id="PS50011">
    <property type="entry name" value="PROTEIN_KINASE_DOM"/>
    <property type="match status" value="1"/>
</dbReference>
<dbReference type="EMBL" id="JARIHO010000051">
    <property type="protein sequence ID" value="KAJ7321250.1"/>
    <property type="molecule type" value="Genomic_DNA"/>
</dbReference>
<dbReference type="Proteomes" id="UP001218218">
    <property type="component" value="Unassembled WGS sequence"/>
</dbReference>
<feature type="compositionally biased region" description="Polar residues" evidence="3">
    <location>
        <begin position="874"/>
        <end position="884"/>
    </location>
</feature>
<evidence type="ECO:0000313" key="6">
    <source>
        <dbReference type="EMBL" id="KAJ7321250.1"/>
    </source>
</evidence>
<keyword evidence="7" id="KW-1185">Reference proteome</keyword>
<dbReference type="Gene3D" id="1.10.510.10">
    <property type="entry name" value="Transferase(Phosphotransferase) domain 1"/>
    <property type="match status" value="1"/>
</dbReference>
<accession>A0AAD7EHB5</accession>
<evidence type="ECO:0000256" key="1">
    <source>
        <dbReference type="ARBA" id="ARBA00022741"/>
    </source>
</evidence>
<dbReference type="InterPro" id="IPR008266">
    <property type="entry name" value="Tyr_kinase_AS"/>
</dbReference>
<evidence type="ECO:0000256" key="4">
    <source>
        <dbReference type="SAM" id="Phobius"/>
    </source>
</evidence>
<gene>
    <name evidence="6" type="ORF">DFH08DRAFT_889426</name>
</gene>
<proteinExistence type="predicted"/>
<comment type="caution">
    <text evidence="6">The sequence shown here is derived from an EMBL/GenBank/DDBJ whole genome shotgun (WGS) entry which is preliminary data.</text>
</comment>
<dbReference type="InterPro" id="IPR050198">
    <property type="entry name" value="Non-receptor_tyrosine_kinases"/>
</dbReference>
<dbReference type="GO" id="GO:0005524">
    <property type="term" value="F:ATP binding"/>
    <property type="evidence" value="ECO:0007669"/>
    <property type="project" value="UniProtKB-KW"/>
</dbReference>
<feature type="domain" description="Protein kinase" evidence="5">
    <location>
        <begin position="573"/>
        <end position="861"/>
    </location>
</feature>
<keyword evidence="1" id="KW-0547">Nucleotide-binding</keyword>
<dbReference type="SUPFAM" id="SSF56112">
    <property type="entry name" value="Protein kinase-like (PK-like)"/>
    <property type="match status" value="1"/>
</dbReference>
<dbReference type="InterPro" id="IPR000719">
    <property type="entry name" value="Prot_kinase_dom"/>
</dbReference>
<reference evidence="6" key="1">
    <citation type="submission" date="2023-03" db="EMBL/GenBank/DDBJ databases">
        <title>Massive genome expansion in bonnet fungi (Mycena s.s.) driven by repeated elements and novel gene families across ecological guilds.</title>
        <authorList>
            <consortium name="Lawrence Berkeley National Laboratory"/>
            <person name="Harder C.B."/>
            <person name="Miyauchi S."/>
            <person name="Viragh M."/>
            <person name="Kuo A."/>
            <person name="Thoen E."/>
            <person name="Andreopoulos B."/>
            <person name="Lu D."/>
            <person name="Skrede I."/>
            <person name="Drula E."/>
            <person name="Henrissat B."/>
            <person name="Morin E."/>
            <person name="Kohler A."/>
            <person name="Barry K."/>
            <person name="LaButti K."/>
            <person name="Morin E."/>
            <person name="Salamov A."/>
            <person name="Lipzen A."/>
            <person name="Mereny Z."/>
            <person name="Hegedus B."/>
            <person name="Baldrian P."/>
            <person name="Stursova M."/>
            <person name="Weitz H."/>
            <person name="Taylor A."/>
            <person name="Grigoriev I.V."/>
            <person name="Nagy L.G."/>
            <person name="Martin F."/>
            <person name="Kauserud H."/>
        </authorList>
    </citation>
    <scope>NUCLEOTIDE SEQUENCE</scope>
    <source>
        <strain evidence="6">CBHHK002</strain>
    </source>
</reference>
<sequence length="997" mass="111575">MVSSRKLLVLTCVGRILSLLAVGWGVWVFFKKKPYHDACVISSVLTGAAAIALLVEQSLPSAPIVALNIGFCVVEIRLGDKFRLYLRDMIVLRCADVLLEGDLLSFEETLQQRRGAVKLLWVWRRTLRGIFWRFRFNSMDPTLDSPYFHRIRLRASSQAPQHQSSWNILAQVNEQVLHYSRMGADLSWPTNKLLWIMADTEERCDLITRNMSDVLDSALHDGLALEVDVSKTHSVFWPLVGALTGALPAFREEIGKHPPWWFAENLGQRVWDVPPSSTTSPYNSLDEQHSLTEIVRALISEPLAKRVNHIHKQPGPSRLVLVVRGMRTQAQANEMYAIIEELASKGNPPKDIGFVVISAPVLFQALKDANGEVMQRVCTLRASDTSTFYSGRVPTLPKFYETIFKLLIEGIHRVGGPEAERFWRKLPDFSVPTSYDARSIAEDDPNHSTLSYFSMLYTASETRKKIMEGFNELKVVPRLRIMTALVEDNIKVGKILQLLSNRRSYKKDVPNLPKEHALAALNLIHYILDSGFPENEAIGNYDDFARHAHLLLNRLAKFLNLLPEEIEINNVVLIGGHPIRHGGFSNIYHGIYTNPNGERIEVALKVLKIFEDQSDESRRRLDEKFAKEVLLWSYLKHKNIVPFLGVDFTTFPAPARALVSPWLPLGNVLKYMKENSPSSPYAPDLISDVIHGMKYLHSMNIVHGDLCGRNILINNEGRACLTDFGLASFVGWDTSIKSSTRGGSTRWMAPELLLPPPNAVSKGTPASDVWAFGCVCCEIWSEGVPPFSHLGTDAGVILAFTGDTDEIPATPYTDIPHDSAGNLIPEPLWVVAHRCWKRNPADRPEIRLLCELIAVMIGPALGNGFTATEELGSGSHTQASSSRPLKNAPLDEKIVSQPQANKGKKRVTFQAKTTVRFGPFDVDAGAIDLEETFNSILEDLYNVVEREALVEPLAVEAHGPTHLALYFRTGLEANNFAMTWMVHRFEPFSRVSAVLVV</sequence>
<feature type="transmembrane region" description="Helical" evidence="4">
    <location>
        <begin position="7"/>
        <end position="30"/>
    </location>
</feature>
<dbReference type="InterPro" id="IPR001245">
    <property type="entry name" value="Ser-Thr/Tyr_kinase_cat_dom"/>
</dbReference>
<dbReference type="PROSITE" id="PS00109">
    <property type="entry name" value="PROTEIN_KINASE_TYR"/>
    <property type="match status" value="1"/>
</dbReference>
<organism evidence="6 7">
    <name type="scientific">Mycena albidolilacea</name>
    <dbReference type="NCBI Taxonomy" id="1033008"/>
    <lineage>
        <taxon>Eukaryota</taxon>
        <taxon>Fungi</taxon>
        <taxon>Dikarya</taxon>
        <taxon>Basidiomycota</taxon>
        <taxon>Agaricomycotina</taxon>
        <taxon>Agaricomycetes</taxon>
        <taxon>Agaricomycetidae</taxon>
        <taxon>Agaricales</taxon>
        <taxon>Marasmiineae</taxon>
        <taxon>Mycenaceae</taxon>
        <taxon>Mycena</taxon>
    </lineage>
</organism>
<evidence type="ECO:0000313" key="7">
    <source>
        <dbReference type="Proteomes" id="UP001218218"/>
    </source>
</evidence>
<protein>
    <recommendedName>
        <fullName evidence="5">Protein kinase domain-containing protein</fullName>
    </recommendedName>
</protein>
<dbReference type="AlphaFoldDB" id="A0AAD7EHB5"/>
<evidence type="ECO:0000259" key="5">
    <source>
        <dbReference type="PROSITE" id="PS50011"/>
    </source>
</evidence>
<keyword evidence="4" id="KW-0812">Transmembrane</keyword>
<dbReference type="InterPro" id="IPR011009">
    <property type="entry name" value="Kinase-like_dom_sf"/>
</dbReference>
<dbReference type="PRINTS" id="PR00109">
    <property type="entry name" value="TYRKINASE"/>
</dbReference>
<keyword evidence="4" id="KW-1133">Transmembrane helix</keyword>
<dbReference type="GO" id="GO:0004672">
    <property type="term" value="F:protein kinase activity"/>
    <property type="evidence" value="ECO:0007669"/>
    <property type="project" value="InterPro"/>
</dbReference>
<evidence type="ECO:0000256" key="2">
    <source>
        <dbReference type="ARBA" id="ARBA00022840"/>
    </source>
</evidence>
<name>A0AAD7EHB5_9AGAR</name>
<keyword evidence="2" id="KW-0067">ATP-binding</keyword>
<dbReference type="Pfam" id="PF07714">
    <property type="entry name" value="PK_Tyr_Ser-Thr"/>
    <property type="match status" value="1"/>
</dbReference>